<dbReference type="NCBIfam" id="NF009793">
    <property type="entry name" value="PRK13285.1-1"/>
    <property type="match status" value="1"/>
</dbReference>
<evidence type="ECO:0000256" key="4">
    <source>
        <dbReference type="HAMAP-Rule" id="MF_01185"/>
    </source>
</evidence>
<keyword evidence="5" id="KW-0966">Cell projection</keyword>
<dbReference type="Proteomes" id="UP001589818">
    <property type="component" value="Unassembled WGS sequence"/>
</dbReference>
<evidence type="ECO:0000313" key="6">
    <source>
        <dbReference type="Proteomes" id="UP001589818"/>
    </source>
</evidence>
<gene>
    <name evidence="4 5" type="primary">fliW</name>
    <name evidence="5" type="ORF">ACFFJ8_03335</name>
</gene>
<comment type="similarity">
    <text evidence="4">Belongs to the FliW family.</text>
</comment>
<dbReference type="HAMAP" id="MF_01185">
    <property type="entry name" value="FliW"/>
    <property type="match status" value="1"/>
</dbReference>
<evidence type="ECO:0000256" key="2">
    <source>
        <dbReference type="ARBA" id="ARBA00022795"/>
    </source>
</evidence>
<keyword evidence="4" id="KW-0143">Chaperone</keyword>
<evidence type="ECO:0000256" key="1">
    <source>
        <dbReference type="ARBA" id="ARBA00022490"/>
    </source>
</evidence>
<dbReference type="SUPFAM" id="SSF141457">
    <property type="entry name" value="BH3618-like"/>
    <property type="match status" value="1"/>
</dbReference>
<dbReference type="PANTHER" id="PTHR39190:SF1">
    <property type="entry name" value="FLAGELLAR ASSEMBLY FACTOR FLIW"/>
    <property type="match status" value="1"/>
</dbReference>
<reference evidence="5 6" key="1">
    <citation type="submission" date="2024-09" db="EMBL/GenBank/DDBJ databases">
        <authorList>
            <person name="Sun Q."/>
            <person name="Mori K."/>
        </authorList>
    </citation>
    <scope>NUCLEOTIDE SEQUENCE [LARGE SCALE GENOMIC DNA]</scope>
    <source>
        <strain evidence="5 6">CCM 4839</strain>
    </source>
</reference>
<comment type="subunit">
    <text evidence="4">Interacts with translational regulator CsrA and flagellin(s).</text>
</comment>
<keyword evidence="5" id="KW-0282">Flagellum</keyword>
<comment type="function">
    <text evidence="4">Acts as an anti-CsrA protein, binds CsrA and prevents it from repressing translation of its target genes, one of which is flagellin. Binds to flagellin and participates in the assembly of the flagellum.</text>
</comment>
<sequence>MKMVIQTTRFGELEFDEQEIIRFPQGLPGFKQYEKYTVIPIEDSPFYYIQSVDEGGLAFVAVSPFDFYPEYEFELREDALQDLGFPSIEEVRVLNIVTVKDELEKATVNLIAPIVWNAVTRTALQVILQDSDYKTKHPLMKVSPDRQKGAL</sequence>
<proteinExistence type="inferred from homology"/>
<comment type="subcellular location">
    <subcellularLocation>
        <location evidence="4">Cytoplasm</location>
    </subcellularLocation>
</comment>
<keyword evidence="2 4" id="KW-1005">Bacterial flagellum biogenesis</keyword>
<evidence type="ECO:0000256" key="3">
    <source>
        <dbReference type="ARBA" id="ARBA00022845"/>
    </source>
</evidence>
<organism evidence="5 6">
    <name type="scientific">Paenibacillus mendelii</name>
    <dbReference type="NCBI Taxonomy" id="206163"/>
    <lineage>
        <taxon>Bacteria</taxon>
        <taxon>Bacillati</taxon>
        <taxon>Bacillota</taxon>
        <taxon>Bacilli</taxon>
        <taxon>Bacillales</taxon>
        <taxon>Paenibacillaceae</taxon>
        <taxon>Paenibacillus</taxon>
    </lineage>
</organism>
<dbReference type="RefSeq" id="WP_204820036.1">
    <property type="nucleotide sequence ID" value="NZ_JANHOF010000024.1"/>
</dbReference>
<keyword evidence="3 4" id="KW-0810">Translation regulation</keyword>
<accession>A0ABV6J4J2</accession>
<keyword evidence="6" id="KW-1185">Reference proteome</keyword>
<name>A0ABV6J4J2_9BACL</name>
<dbReference type="Pfam" id="PF02623">
    <property type="entry name" value="FliW"/>
    <property type="match status" value="1"/>
</dbReference>
<dbReference type="PANTHER" id="PTHR39190">
    <property type="entry name" value="FLAGELLAR ASSEMBLY FACTOR FLIW"/>
    <property type="match status" value="1"/>
</dbReference>
<protein>
    <recommendedName>
        <fullName evidence="4">Flagellar assembly factor FliW</fullName>
    </recommendedName>
</protein>
<evidence type="ECO:0000313" key="5">
    <source>
        <dbReference type="EMBL" id="MFC0390404.1"/>
    </source>
</evidence>
<dbReference type="InterPro" id="IPR003775">
    <property type="entry name" value="Flagellar_assembly_factor_FliW"/>
</dbReference>
<dbReference type="InterPro" id="IPR024046">
    <property type="entry name" value="Flagellar_assmbl_FliW_dom_sf"/>
</dbReference>
<keyword evidence="1 4" id="KW-0963">Cytoplasm</keyword>
<keyword evidence="5" id="KW-0969">Cilium</keyword>
<comment type="caution">
    <text evidence="5">The sequence shown here is derived from an EMBL/GenBank/DDBJ whole genome shotgun (WGS) entry which is preliminary data.</text>
</comment>
<dbReference type="EMBL" id="JBHLVF010000008">
    <property type="protein sequence ID" value="MFC0390404.1"/>
    <property type="molecule type" value="Genomic_DNA"/>
</dbReference>
<dbReference type="Gene3D" id="2.30.290.10">
    <property type="entry name" value="BH3618-like"/>
    <property type="match status" value="1"/>
</dbReference>